<name>A0A5R9QJC5_9GAMM</name>
<accession>A0A5R9QJC5</accession>
<protein>
    <submittedName>
        <fullName evidence="1">Uncharacterized protein</fullName>
    </submittedName>
</protein>
<organism evidence="1 2">
    <name type="scientific">Stutzerimonas nosocomialis</name>
    <dbReference type="NCBI Taxonomy" id="1056496"/>
    <lineage>
        <taxon>Bacteria</taxon>
        <taxon>Pseudomonadati</taxon>
        <taxon>Pseudomonadota</taxon>
        <taxon>Gammaproteobacteria</taxon>
        <taxon>Pseudomonadales</taxon>
        <taxon>Pseudomonadaceae</taxon>
        <taxon>Stutzerimonas</taxon>
    </lineage>
</organism>
<dbReference type="RefSeq" id="WP_138410740.1">
    <property type="nucleotide sequence ID" value="NZ_QLAG01000002.1"/>
</dbReference>
<evidence type="ECO:0000313" key="1">
    <source>
        <dbReference type="EMBL" id="TLX65072.1"/>
    </source>
</evidence>
<proteinExistence type="predicted"/>
<evidence type="ECO:0000313" key="2">
    <source>
        <dbReference type="Proteomes" id="UP000306753"/>
    </source>
</evidence>
<comment type="caution">
    <text evidence="1">The sequence shown here is derived from an EMBL/GenBank/DDBJ whole genome shotgun (WGS) entry which is preliminary data.</text>
</comment>
<dbReference type="Proteomes" id="UP000306753">
    <property type="component" value="Unassembled WGS sequence"/>
</dbReference>
<keyword evidence="2" id="KW-1185">Reference proteome</keyword>
<dbReference type="EMBL" id="QLAG01000002">
    <property type="protein sequence ID" value="TLX65072.1"/>
    <property type="molecule type" value="Genomic_DNA"/>
</dbReference>
<dbReference type="AlphaFoldDB" id="A0A5R9QJC5"/>
<sequence>MTNPIEQAHAALIRRLERITPNNGYLTDAGYRVREGWLEELLTLEDVAFPFVAVQPGEYLPPEQGPGVLLASIGRRVVGVVDGADPQGYLAQLDALYCDLLVALQFTPNVPNPWGRPGPYKVTLGTARPFPPGSGLAAGTILLPLQLQVITHGE</sequence>
<gene>
    <name evidence="1" type="ORF">DN820_01805</name>
</gene>
<reference evidence="1 2" key="1">
    <citation type="journal article" date="2017" name="Eur. J. Clin. Microbiol. Infect. Dis.">
        <title>Uncommonly isolated clinical Pseudomonas: identification and phylogenetic assignation.</title>
        <authorList>
            <person name="Mulet M."/>
            <person name="Gomila M."/>
            <person name="Ramirez A."/>
            <person name="Cardew S."/>
            <person name="Moore E.R."/>
            <person name="Lalucat J."/>
            <person name="Garcia-Valdes E."/>
        </authorList>
    </citation>
    <scope>NUCLEOTIDE SEQUENCE [LARGE SCALE GENOMIC DNA]</scope>
    <source>
        <strain evidence="1 2">SD129</strain>
    </source>
</reference>